<feature type="transmembrane region" description="Helical" evidence="5">
    <location>
        <begin position="226"/>
        <end position="243"/>
    </location>
</feature>
<dbReference type="Proteomes" id="UP000256431">
    <property type="component" value="Unassembled WGS sequence"/>
</dbReference>
<comment type="caution">
    <text evidence="7">The sequence shown here is derived from an EMBL/GenBank/DDBJ whole genome shotgun (WGS) entry which is preliminary data.</text>
</comment>
<dbReference type="InterPro" id="IPR007016">
    <property type="entry name" value="O-antigen_ligase-rel_domated"/>
</dbReference>
<evidence type="ECO:0000256" key="1">
    <source>
        <dbReference type="ARBA" id="ARBA00004141"/>
    </source>
</evidence>
<evidence type="ECO:0000313" key="7">
    <source>
        <dbReference type="EMBL" id="RDU42374.1"/>
    </source>
</evidence>
<feature type="transmembrane region" description="Helical" evidence="5">
    <location>
        <begin position="264"/>
        <end position="282"/>
    </location>
</feature>
<dbReference type="EMBL" id="QRDH01000001">
    <property type="protein sequence ID" value="RDU42374.1"/>
    <property type="molecule type" value="Genomic_DNA"/>
</dbReference>
<feature type="transmembrane region" description="Helical" evidence="5">
    <location>
        <begin position="105"/>
        <end position="122"/>
    </location>
</feature>
<dbReference type="AlphaFoldDB" id="A0A3D8H6M0"/>
<evidence type="ECO:0000256" key="4">
    <source>
        <dbReference type="ARBA" id="ARBA00023136"/>
    </source>
</evidence>
<sequence length="620" mass="69081">MELRAPVKGAFFLGKSFSEVVKVLRFLLVLLFCLGFLLPFHLFPYQDLPNDLASMLVASILFCATLASYRKQAIALPISGLMILLLAVLTVFSSLVQGEFLFSDYSYLIFLLSGVLVAASVATLREQGVDLTPLLARTFYWIALITATYGLLRHYGVLKFLLPWITGETPRLLGPLNQANLTALVLGIGVLSSSFLLITNRMRFFPVLLSVSYLAMAAGLTGSRAFVAFVLLIIVLPSAKLILSPPNFRRELFSRVCFGRGKQLVLIVVTITAITFLFPTISRPFTDALAESGFIQRDKEESISDRFRLTDNYRAEEWRKLGGYWEIAKDPLTGFGPGRYGVFSLEADKAVENPIRMGTLWTHGHNLFVNVLVELGVLGLLAVFLVLGYLVFLFYRCSFKPRDFFVFSLLGALFINNMVEFSFWFFSFFALAIVLVAQVDGRIVLRFSVAALPVSIGGAVLATALLTTAYVANDVWASVRGFHKAQLGDEEQYAFLDAKRNRFVGGEALKAEIIREQVSLFGVNAQIQELERYMSWRPEMVFMLRHAALRSIKGPKEQACARVKETVGFYPNSVERLAEELLEAKRLGATFDIAYIHGCLADGMMYWVNRSEGTTSPGEG</sequence>
<keyword evidence="3 5" id="KW-1133">Transmembrane helix</keyword>
<keyword evidence="8" id="KW-1185">Reference proteome</keyword>
<keyword evidence="2 5" id="KW-0812">Transmembrane</keyword>
<accession>A0A3D8H6M0</accession>
<gene>
    <name evidence="7" type="ORF">DXI23_01435</name>
</gene>
<dbReference type="Pfam" id="PF04932">
    <property type="entry name" value="Wzy_C"/>
    <property type="match status" value="1"/>
</dbReference>
<organism evidence="7 8">
    <name type="scientific">Marinobacter flavimaris</name>
    <dbReference type="NCBI Taxonomy" id="262076"/>
    <lineage>
        <taxon>Bacteria</taxon>
        <taxon>Pseudomonadati</taxon>
        <taxon>Pseudomonadota</taxon>
        <taxon>Gammaproteobacteria</taxon>
        <taxon>Pseudomonadales</taxon>
        <taxon>Marinobacteraceae</taxon>
        <taxon>Marinobacter</taxon>
    </lineage>
</organism>
<feature type="transmembrane region" description="Helical" evidence="5">
    <location>
        <begin position="134"/>
        <end position="152"/>
    </location>
</feature>
<feature type="transmembrane region" description="Helical" evidence="5">
    <location>
        <begin position="179"/>
        <end position="197"/>
    </location>
</feature>
<keyword evidence="4 5" id="KW-0472">Membrane</keyword>
<dbReference type="InterPro" id="IPR051533">
    <property type="entry name" value="WaaL-like"/>
</dbReference>
<reference evidence="7 8" key="1">
    <citation type="submission" date="2018-08" db="EMBL/GenBank/DDBJ databases">
        <title>Genome sequence of Marinobacter flavimaris KCTC 12185.</title>
        <authorList>
            <person name="Chun J."/>
            <person name="Kim B.-Y."/>
            <person name="Choi S.-B."/>
            <person name="Kwak M.-J."/>
        </authorList>
    </citation>
    <scope>NUCLEOTIDE SEQUENCE [LARGE SCALE GENOMIC DNA]</scope>
    <source>
        <strain evidence="7 8">KCTC 12185</strain>
    </source>
</reference>
<comment type="subcellular location">
    <subcellularLocation>
        <location evidence="1">Membrane</location>
        <topology evidence="1">Multi-pass membrane protein</topology>
    </subcellularLocation>
</comment>
<evidence type="ECO:0000259" key="6">
    <source>
        <dbReference type="Pfam" id="PF04932"/>
    </source>
</evidence>
<feature type="domain" description="O-antigen ligase-related" evidence="6">
    <location>
        <begin position="211"/>
        <end position="383"/>
    </location>
</feature>
<feature type="transmembrane region" description="Helical" evidence="5">
    <location>
        <begin position="443"/>
        <end position="472"/>
    </location>
</feature>
<dbReference type="PANTHER" id="PTHR37422:SF13">
    <property type="entry name" value="LIPOPOLYSACCHARIDE BIOSYNTHESIS PROTEIN PA4999-RELATED"/>
    <property type="match status" value="1"/>
</dbReference>
<dbReference type="GO" id="GO:0016020">
    <property type="term" value="C:membrane"/>
    <property type="evidence" value="ECO:0007669"/>
    <property type="project" value="UniProtKB-SubCell"/>
</dbReference>
<proteinExistence type="predicted"/>
<dbReference type="PANTHER" id="PTHR37422">
    <property type="entry name" value="TEICHURONIC ACID BIOSYNTHESIS PROTEIN TUAE"/>
    <property type="match status" value="1"/>
</dbReference>
<feature type="transmembrane region" description="Helical" evidence="5">
    <location>
        <begin position="52"/>
        <end position="69"/>
    </location>
</feature>
<feature type="transmembrane region" description="Helical" evidence="5">
    <location>
        <begin position="20"/>
        <end position="40"/>
    </location>
</feature>
<feature type="transmembrane region" description="Helical" evidence="5">
    <location>
        <begin position="204"/>
        <end position="220"/>
    </location>
</feature>
<evidence type="ECO:0000256" key="5">
    <source>
        <dbReference type="SAM" id="Phobius"/>
    </source>
</evidence>
<evidence type="ECO:0000256" key="2">
    <source>
        <dbReference type="ARBA" id="ARBA00022692"/>
    </source>
</evidence>
<name>A0A3D8H6M0_9GAMM</name>
<evidence type="ECO:0000256" key="3">
    <source>
        <dbReference type="ARBA" id="ARBA00022989"/>
    </source>
</evidence>
<evidence type="ECO:0000313" key="8">
    <source>
        <dbReference type="Proteomes" id="UP000256431"/>
    </source>
</evidence>
<feature type="transmembrane region" description="Helical" evidence="5">
    <location>
        <begin position="367"/>
        <end position="392"/>
    </location>
</feature>
<protein>
    <recommendedName>
        <fullName evidence="6">O-antigen ligase-related domain-containing protein</fullName>
    </recommendedName>
</protein>
<feature type="transmembrane region" description="Helical" evidence="5">
    <location>
        <begin position="74"/>
        <end position="93"/>
    </location>
</feature>
<feature type="transmembrane region" description="Helical" evidence="5">
    <location>
        <begin position="404"/>
        <end position="437"/>
    </location>
</feature>